<feature type="region of interest" description="Disordered" evidence="1">
    <location>
        <begin position="499"/>
        <end position="552"/>
    </location>
</feature>
<organism evidence="3">
    <name type="scientific">Talaromyces marneffei PM1</name>
    <dbReference type="NCBI Taxonomy" id="1077442"/>
    <lineage>
        <taxon>Eukaryota</taxon>
        <taxon>Fungi</taxon>
        <taxon>Dikarya</taxon>
        <taxon>Ascomycota</taxon>
        <taxon>Pezizomycotina</taxon>
        <taxon>Eurotiomycetes</taxon>
        <taxon>Eurotiomycetidae</taxon>
        <taxon>Eurotiales</taxon>
        <taxon>Trichocomaceae</taxon>
        <taxon>Talaromyces</taxon>
        <taxon>Talaromyces sect. Talaromyces</taxon>
    </lineage>
</organism>
<feature type="domain" description="Bacteriophage T5 Orf172 DNA-binding" evidence="2">
    <location>
        <begin position="542"/>
        <end position="654"/>
    </location>
</feature>
<dbReference type="InterPro" id="IPR053006">
    <property type="entry name" value="Meiosis_regulatory"/>
</dbReference>
<protein>
    <recommendedName>
        <fullName evidence="2">Bacteriophage T5 Orf172 DNA-binding domain-containing protein</fullName>
    </recommendedName>
</protein>
<evidence type="ECO:0000259" key="2">
    <source>
        <dbReference type="SMART" id="SM00974"/>
    </source>
</evidence>
<feature type="compositionally biased region" description="Polar residues" evidence="1">
    <location>
        <begin position="396"/>
        <end position="406"/>
    </location>
</feature>
<feature type="region of interest" description="Disordered" evidence="1">
    <location>
        <begin position="362"/>
        <end position="449"/>
    </location>
</feature>
<dbReference type="Pfam" id="PF10544">
    <property type="entry name" value="T5orf172"/>
    <property type="match status" value="1"/>
</dbReference>
<reference key="1">
    <citation type="journal article" date="2014" name="PLoS Genet.">
        <title>Signature Gene Expression Reveals Novel Clues to the Molecular Mechanisms of Dimorphic Transition in Penicillium marneffei.</title>
        <authorList>
            <person name="Yang E."/>
            <person name="Wang G."/>
            <person name="Cai J."/>
            <person name="Woo P.C."/>
            <person name="Lau S.K."/>
            <person name="Yuen K.-Y."/>
            <person name="Chow W.-N."/>
            <person name="Lin X."/>
        </authorList>
    </citation>
    <scope>NUCLEOTIDE SEQUENCE [LARGE SCALE GENOMIC DNA]</scope>
    <source>
        <strain>PM1</strain>
    </source>
</reference>
<evidence type="ECO:0000313" key="3">
    <source>
        <dbReference type="EMBL" id="KFX41001.1"/>
    </source>
</evidence>
<accession>A0A093V2Q9</accession>
<proteinExistence type="predicted"/>
<dbReference type="AlphaFoldDB" id="A0A093V2Q9"/>
<feature type="region of interest" description="Disordered" evidence="1">
    <location>
        <begin position="312"/>
        <end position="343"/>
    </location>
</feature>
<feature type="region of interest" description="Disordered" evidence="1">
    <location>
        <begin position="581"/>
        <end position="611"/>
    </location>
</feature>
<dbReference type="HOGENOM" id="CLU_024511_1_0_1"/>
<gene>
    <name evidence="3" type="ORF">GQ26_0770100</name>
</gene>
<dbReference type="PANTHER" id="PTHR28094:SF2">
    <property type="entry name" value="BACTERIOPHAGE T5 ORF172 DNA-BINDING DOMAIN-CONTAINING PROTEIN"/>
    <property type="match status" value="1"/>
</dbReference>
<name>A0A093V2Q9_TALMA</name>
<dbReference type="SMART" id="SM00974">
    <property type="entry name" value="T5orf172"/>
    <property type="match status" value="1"/>
</dbReference>
<dbReference type="PANTHER" id="PTHR28094">
    <property type="entry name" value="MEIOTICALLY UP-REGULATED GENE 113 PROTEIN"/>
    <property type="match status" value="1"/>
</dbReference>
<dbReference type="InterPro" id="IPR018306">
    <property type="entry name" value="Phage_T5_Orf172_DNA-bd"/>
</dbReference>
<dbReference type="eggNOG" id="ENOG502QWMU">
    <property type="taxonomic scope" value="Eukaryota"/>
</dbReference>
<feature type="compositionally biased region" description="Polar residues" evidence="1">
    <location>
        <begin position="415"/>
        <end position="449"/>
    </location>
</feature>
<sequence>MEFVGGRPRSPVTPRKRFERFDWLTPYVLATKLILGFSSGFKERNASSASSYEAILVDISRFELFAIFRDFYKNQSSGGSSHQAVKDGRRKLGAADRRHYKDLTTTTFILLESAGICSTFAPIFNLISSSQISKLSILDSSQCFEYGRKTAYAPMYSHITENAFPPDCGVRLPYFYGHEKAVVVVEKSFKTTLRLIIGMPQSANTPESILPRSDSRNPSSTCRGITVNGKPCRRTLAASTKAAPTPKGVVAMLKGHQQLDPTVFYCWQHKSQAPQPADNSIQRKKAQIVAVGRKSSIDSLVERLGILEVNDSQRQQRRATERSARNQGAQSSRNERRHQKQQSSFCCFTIVDESYNMPATKRVTSSSHVYSQEKPVSTRPPTTSQRPVFVRDPRSRNSPVIQQRSAPVTPRRWSESQQATPRSSDRSQYLGTPTRPSLPSTPNSYSSQTRPLLSLIPEHLSPQTTALLLTELSKPISDADEEGYIYIFWVTPQKPDSMEAPPGDIALNLLPPPGRPNHSRRTSDALRAAQSIDPRSKGSAGQPGTIRLKIGRTSNVHRRLNEWSKQCSHNLTLIRYYPYTNSSPSPSPSPARRSDSGHSQGHSRRVPHAHRVERLIHIELADQRVKGEGPCAQCKKEHREWFEFTATKDALKLVDDCVRRWVAWGEQHT</sequence>
<dbReference type="EMBL" id="JPOX01000077">
    <property type="protein sequence ID" value="KFX41001.1"/>
    <property type="molecule type" value="Genomic_DNA"/>
</dbReference>
<comment type="caution">
    <text evidence="3">The sequence shown here is derived from an EMBL/GenBank/DDBJ whole genome shotgun (WGS) entry which is preliminary data.</text>
</comment>
<evidence type="ECO:0000256" key="1">
    <source>
        <dbReference type="SAM" id="MobiDB-lite"/>
    </source>
</evidence>
<reference evidence="3" key="2">
    <citation type="journal article" date="2014" name="PLoS Genet.">
        <title>Signature gene expression reveals novel clues to the molecular mechanisms of dimorphic transition in Penicillium marneffei.</title>
        <authorList>
            <person name="Yang E."/>
            <person name="Wang G."/>
            <person name="Cai J."/>
            <person name="Woo P.C."/>
            <person name="Lau S.K."/>
            <person name="Yuen K.-Y."/>
            <person name="Chow W.-N."/>
            <person name="Lin X."/>
        </authorList>
    </citation>
    <scope>NUCLEOTIDE SEQUENCE</scope>
    <source>
        <strain evidence="3">PM1</strain>
    </source>
</reference>